<dbReference type="AlphaFoldDB" id="A0AAQ3MTU3"/>
<organism evidence="1 2">
    <name type="scientific">Vigna mungo</name>
    <name type="common">Black gram</name>
    <name type="synonym">Phaseolus mungo</name>
    <dbReference type="NCBI Taxonomy" id="3915"/>
    <lineage>
        <taxon>Eukaryota</taxon>
        <taxon>Viridiplantae</taxon>
        <taxon>Streptophyta</taxon>
        <taxon>Embryophyta</taxon>
        <taxon>Tracheophyta</taxon>
        <taxon>Spermatophyta</taxon>
        <taxon>Magnoliopsida</taxon>
        <taxon>eudicotyledons</taxon>
        <taxon>Gunneridae</taxon>
        <taxon>Pentapetalae</taxon>
        <taxon>rosids</taxon>
        <taxon>fabids</taxon>
        <taxon>Fabales</taxon>
        <taxon>Fabaceae</taxon>
        <taxon>Papilionoideae</taxon>
        <taxon>50 kb inversion clade</taxon>
        <taxon>NPAAA clade</taxon>
        <taxon>indigoferoid/millettioid clade</taxon>
        <taxon>Phaseoleae</taxon>
        <taxon>Vigna</taxon>
    </lineage>
</organism>
<dbReference type="Proteomes" id="UP001374535">
    <property type="component" value="Chromosome 9"/>
</dbReference>
<proteinExistence type="predicted"/>
<protein>
    <submittedName>
        <fullName evidence="1">Uncharacterized protein</fullName>
    </submittedName>
</protein>
<keyword evidence="2" id="KW-1185">Reference proteome</keyword>
<evidence type="ECO:0000313" key="2">
    <source>
        <dbReference type="Proteomes" id="UP001374535"/>
    </source>
</evidence>
<reference evidence="1 2" key="1">
    <citation type="journal article" date="2023" name="Life. Sci Alliance">
        <title>Evolutionary insights into 3D genome organization and epigenetic landscape of Vigna mungo.</title>
        <authorList>
            <person name="Junaid A."/>
            <person name="Singh B."/>
            <person name="Bhatia S."/>
        </authorList>
    </citation>
    <scope>NUCLEOTIDE SEQUENCE [LARGE SCALE GENOMIC DNA]</scope>
    <source>
        <strain evidence="1">Urdbean</strain>
    </source>
</reference>
<name>A0AAQ3MTU3_VIGMU</name>
<evidence type="ECO:0000313" key="1">
    <source>
        <dbReference type="EMBL" id="WVY97277.1"/>
    </source>
</evidence>
<dbReference type="EMBL" id="CP144692">
    <property type="protein sequence ID" value="WVY97277.1"/>
    <property type="molecule type" value="Genomic_DNA"/>
</dbReference>
<feature type="non-terminal residue" evidence="1">
    <location>
        <position position="1"/>
    </location>
</feature>
<gene>
    <name evidence="1" type="ORF">V8G54_029428</name>
</gene>
<accession>A0AAQ3MTU3</accession>
<sequence length="101" mass="11794">GYNLHQYTPQLHLKSLHYQLPALQVSHHDQLPTLHRSHHHQTLMRHNTETDLILHLKPASAQLLTLHYLKPLWNGLVVLHLIHQQKQILIGKYPCSPLAEH</sequence>